<keyword evidence="4" id="KW-1185">Reference proteome</keyword>
<dbReference type="SMART" id="SM00327">
    <property type="entry name" value="VWA"/>
    <property type="match status" value="1"/>
</dbReference>
<dbReference type="Proteomes" id="UP001501459">
    <property type="component" value="Unassembled WGS sequence"/>
</dbReference>
<dbReference type="PANTHER" id="PTHR41248:SF1">
    <property type="entry name" value="NORD PROTEIN"/>
    <property type="match status" value="1"/>
</dbReference>
<sequence length="638" mass="73004">MYRFRDTTIDTRLFLQMQDLAAVLTGIPDLRFAYAYGSAIDSQNRRLTASANWGIGNKAAQETGLKTDILLRTRGTLYHTTVPAMQAYMDHAAKTRHPKFASQLFTLFEDIRLEEIVKRERPGTAELFRIRQQYQRRYFTQQLRMNVTRGYAMDELYCLICLLIQSDQPDPSFPGATKQQINRLDNIKSAIFRAYETNNTRETAHAAESVVARIDETMPDMVHNYFIVPIANYADYTAETAFDELTRTDPLANDSLEDDVSDDDSNTFDESFSTWHSENENAEQKQNFMQFELEQGTRSSLLGEGARETEEGDQATASIQGDSGESEQNDYSNMEAMEKRTNQQGTSATGEPFGHENKHAVNVIKHAEPPSDDQEKQYRMYKEEIAPYRQRLSKTMEKVLAHKQTAARQNLVAGRLSKRLISTATDDFPRLFYKKDNESKEIDAAFTLLIDCSASMMNKMEETKKSVILFHDVLKELGIPHSIIGFWEEATEVKDKYKPNYSHIVHSFHDSLYQKHGANIMQLEAQEDNRDGFSIRKAAAELEARNEKNRFLLVFSDGQPAASDYTENGIIDTNQAVYETRRKNINVIGMFIAEGEISEEDDHLMRSIYGHDRMMVPAATELTEHFSPLLKKLLLQTM</sequence>
<feature type="region of interest" description="Disordered" evidence="1">
    <location>
        <begin position="252"/>
        <end position="281"/>
    </location>
</feature>
<comment type="caution">
    <text evidence="3">The sequence shown here is derived from an EMBL/GenBank/DDBJ whole genome shotgun (WGS) entry which is preliminary data.</text>
</comment>
<accession>A0ABP3JC70</accession>
<feature type="compositionally biased region" description="Acidic residues" evidence="1">
    <location>
        <begin position="255"/>
        <end position="267"/>
    </location>
</feature>
<feature type="domain" description="VWFA" evidence="2">
    <location>
        <begin position="443"/>
        <end position="634"/>
    </location>
</feature>
<reference evidence="4" key="1">
    <citation type="journal article" date="2019" name="Int. J. Syst. Evol. Microbiol.">
        <title>The Global Catalogue of Microorganisms (GCM) 10K type strain sequencing project: providing services to taxonomists for standard genome sequencing and annotation.</title>
        <authorList>
            <consortium name="The Broad Institute Genomics Platform"/>
            <consortium name="The Broad Institute Genome Sequencing Center for Infectious Disease"/>
            <person name="Wu L."/>
            <person name="Ma J."/>
        </authorList>
    </citation>
    <scope>NUCLEOTIDE SEQUENCE [LARGE SCALE GENOMIC DNA]</scope>
    <source>
        <strain evidence="4">JCM 12149</strain>
    </source>
</reference>
<dbReference type="InterPro" id="IPR051928">
    <property type="entry name" value="NorD/CobT"/>
</dbReference>
<dbReference type="InterPro" id="IPR002035">
    <property type="entry name" value="VWF_A"/>
</dbReference>
<dbReference type="PANTHER" id="PTHR41248">
    <property type="entry name" value="NORD PROTEIN"/>
    <property type="match status" value="1"/>
</dbReference>
<organism evidence="3 4">
    <name type="scientific">Lentibacillus halophilus</name>
    <dbReference type="NCBI Taxonomy" id="295065"/>
    <lineage>
        <taxon>Bacteria</taxon>
        <taxon>Bacillati</taxon>
        <taxon>Bacillota</taxon>
        <taxon>Bacilli</taxon>
        <taxon>Bacillales</taxon>
        <taxon>Bacillaceae</taxon>
        <taxon>Lentibacillus</taxon>
    </lineage>
</organism>
<dbReference type="EMBL" id="BAAADM010000055">
    <property type="protein sequence ID" value="GAA0447290.1"/>
    <property type="molecule type" value="Genomic_DNA"/>
</dbReference>
<dbReference type="Gene3D" id="3.40.50.410">
    <property type="entry name" value="von Willebrand factor, type A domain"/>
    <property type="match status" value="1"/>
</dbReference>
<name>A0ABP3JC70_9BACI</name>
<dbReference type="SUPFAM" id="SSF53300">
    <property type="entry name" value="vWA-like"/>
    <property type="match status" value="1"/>
</dbReference>
<evidence type="ECO:0000313" key="3">
    <source>
        <dbReference type="EMBL" id="GAA0447290.1"/>
    </source>
</evidence>
<dbReference type="CDD" id="cd01454">
    <property type="entry name" value="vWA_norD_type"/>
    <property type="match status" value="1"/>
</dbReference>
<dbReference type="InterPro" id="IPR036465">
    <property type="entry name" value="vWFA_dom_sf"/>
</dbReference>
<dbReference type="InterPro" id="IPR025861">
    <property type="entry name" value="CobT_VWA_dom"/>
</dbReference>
<protein>
    <submittedName>
        <fullName evidence="3">Nitric oxide reductase activation protein NorD</fullName>
    </submittedName>
</protein>
<gene>
    <name evidence="3" type="ORF">GCM10008983_26610</name>
</gene>
<evidence type="ECO:0000259" key="2">
    <source>
        <dbReference type="SMART" id="SM00327"/>
    </source>
</evidence>
<dbReference type="RefSeq" id="WP_343754031.1">
    <property type="nucleotide sequence ID" value="NZ_BAAADM010000055.1"/>
</dbReference>
<evidence type="ECO:0000313" key="4">
    <source>
        <dbReference type="Proteomes" id="UP001501459"/>
    </source>
</evidence>
<proteinExistence type="predicted"/>
<feature type="region of interest" description="Disordered" evidence="1">
    <location>
        <begin position="301"/>
        <end position="331"/>
    </location>
</feature>
<dbReference type="Pfam" id="PF11775">
    <property type="entry name" value="CobT_C"/>
    <property type="match status" value="1"/>
</dbReference>
<evidence type="ECO:0000256" key="1">
    <source>
        <dbReference type="SAM" id="MobiDB-lite"/>
    </source>
</evidence>